<feature type="domain" description="Protein kinase" evidence="8">
    <location>
        <begin position="120"/>
        <end position="372"/>
    </location>
</feature>
<evidence type="ECO:0000259" key="8">
    <source>
        <dbReference type="PROSITE" id="PS50011"/>
    </source>
</evidence>
<sequence length="393" mass="43763">MSNQPYGKLVSRNPRFAFEIDLFVEQAEYTIGRAPTSDIILDSPFISRAHCRISRVGLQQVQIQDLNSANGTFVNDEFVSGGNVQLYDGAIISLAGPPSTDRAIAIIFSEVAPRSIYAVYSLGRKLGSGGFGEVLKAQHRETGRYHAVKILKHSHPASMKEIAREIDIISSVNHPNIVHLDDIFEDRGYIYIVMEFAPEGSLRDLITEYNGLREQDARTIITQTCLALEFLHSRNVVHRDIKPENILLMSKAPIHAKLSDFGLSKVITGETMHRTLCIGTPYFMAPEILGDRYDYKVDSWGIGITTFDALTNLDACISSSSMSGTRLTSWEIIRHYLPDHTSSHANDFIRSLLILNPVDRMSIACALSHPWLAVVRISETVAKESGTDRNLMA</sequence>
<name>A0A1C7MHT1_GRIFR</name>
<dbReference type="SMART" id="SM00240">
    <property type="entry name" value="FHA"/>
    <property type="match status" value="1"/>
</dbReference>
<dbReference type="InterPro" id="IPR011009">
    <property type="entry name" value="Kinase-like_dom_sf"/>
</dbReference>
<evidence type="ECO:0000256" key="2">
    <source>
        <dbReference type="ARBA" id="ARBA00022527"/>
    </source>
</evidence>
<evidence type="ECO:0000259" key="7">
    <source>
        <dbReference type="PROSITE" id="PS50006"/>
    </source>
</evidence>
<dbReference type="GO" id="GO:0005524">
    <property type="term" value="F:ATP binding"/>
    <property type="evidence" value="ECO:0007669"/>
    <property type="project" value="UniProtKB-KW"/>
</dbReference>
<dbReference type="PROSITE" id="PS50006">
    <property type="entry name" value="FHA_DOMAIN"/>
    <property type="match status" value="1"/>
</dbReference>
<dbReference type="FunFam" id="1.10.510.10:FF:000571">
    <property type="entry name" value="Maternal embryonic leucine zipper kinase"/>
    <property type="match status" value="1"/>
</dbReference>
<organism evidence="9 10">
    <name type="scientific">Grifola frondosa</name>
    <name type="common">Maitake</name>
    <name type="synonym">Polyporus frondosus</name>
    <dbReference type="NCBI Taxonomy" id="5627"/>
    <lineage>
        <taxon>Eukaryota</taxon>
        <taxon>Fungi</taxon>
        <taxon>Dikarya</taxon>
        <taxon>Basidiomycota</taxon>
        <taxon>Agaricomycotina</taxon>
        <taxon>Agaricomycetes</taxon>
        <taxon>Polyporales</taxon>
        <taxon>Grifolaceae</taxon>
        <taxon>Grifola</taxon>
    </lineage>
</organism>
<dbReference type="GO" id="GO:0005737">
    <property type="term" value="C:cytoplasm"/>
    <property type="evidence" value="ECO:0007669"/>
    <property type="project" value="TreeGrafter"/>
</dbReference>
<keyword evidence="2" id="KW-0723">Serine/threonine-protein kinase</keyword>
<reference evidence="9 10" key="1">
    <citation type="submission" date="2016-03" db="EMBL/GenBank/DDBJ databases">
        <title>Whole genome sequencing of Grifola frondosa 9006-11.</title>
        <authorList>
            <person name="Min B."/>
            <person name="Park H."/>
            <person name="Kim J.-G."/>
            <person name="Cho H."/>
            <person name="Oh Y.-L."/>
            <person name="Kong W.-S."/>
            <person name="Choi I.-G."/>
        </authorList>
    </citation>
    <scope>NUCLEOTIDE SEQUENCE [LARGE SCALE GENOMIC DNA]</scope>
    <source>
        <strain evidence="9 10">9006-11</strain>
    </source>
</reference>
<comment type="caution">
    <text evidence="9">The sequence shown here is derived from an EMBL/GenBank/DDBJ whole genome shotgun (WGS) entry which is preliminary data.</text>
</comment>
<comment type="similarity">
    <text evidence="1">Belongs to the protein kinase superfamily. CAMK Ser/Thr protein kinase family. CHEK2 subfamily.</text>
</comment>
<keyword evidence="6" id="KW-0067">ATP-binding</keyword>
<dbReference type="Gene3D" id="2.60.200.20">
    <property type="match status" value="1"/>
</dbReference>
<dbReference type="STRING" id="5627.A0A1C7MHT1"/>
<evidence type="ECO:0000256" key="5">
    <source>
        <dbReference type="ARBA" id="ARBA00022777"/>
    </source>
</evidence>
<evidence type="ECO:0000313" key="9">
    <source>
        <dbReference type="EMBL" id="OBZ76390.1"/>
    </source>
</evidence>
<evidence type="ECO:0000256" key="6">
    <source>
        <dbReference type="ARBA" id="ARBA00022840"/>
    </source>
</evidence>
<dbReference type="FunFam" id="3.30.200.20:FF:000315">
    <property type="entry name" value="Calcium-dependent protein kinase 3"/>
    <property type="match status" value="1"/>
</dbReference>
<keyword evidence="10" id="KW-1185">Reference proteome</keyword>
<evidence type="ECO:0000313" key="10">
    <source>
        <dbReference type="Proteomes" id="UP000092993"/>
    </source>
</evidence>
<evidence type="ECO:0000256" key="1">
    <source>
        <dbReference type="ARBA" id="ARBA00005575"/>
    </source>
</evidence>
<dbReference type="OrthoDB" id="193860at2759"/>
<dbReference type="InterPro" id="IPR008984">
    <property type="entry name" value="SMAD_FHA_dom_sf"/>
</dbReference>
<dbReference type="Gene3D" id="1.10.510.10">
    <property type="entry name" value="Transferase(Phosphotransferase) domain 1"/>
    <property type="match status" value="1"/>
</dbReference>
<evidence type="ECO:0000256" key="3">
    <source>
        <dbReference type="ARBA" id="ARBA00022679"/>
    </source>
</evidence>
<keyword evidence="4" id="KW-0547">Nucleotide-binding</keyword>
<dbReference type="SMART" id="SM00220">
    <property type="entry name" value="S_TKc"/>
    <property type="match status" value="1"/>
</dbReference>
<dbReference type="InterPro" id="IPR045269">
    <property type="entry name" value="Atg1-like"/>
</dbReference>
<dbReference type="Pfam" id="PF00069">
    <property type="entry name" value="Pkinase"/>
    <property type="match status" value="1"/>
</dbReference>
<keyword evidence="3" id="KW-0808">Transferase</keyword>
<dbReference type="InterPro" id="IPR008271">
    <property type="entry name" value="Ser/Thr_kinase_AS"/>
</dbReference>
<protein>
    <submittedName>
        <fullName evidence="9">Putative serine/threonine-protein kinase fhkC</fullName>
    </submittedName>
</protein>
<accession>A0A1C7MHT1</accession>
<dbReference type="PROSITE" id="PS50011">
    <property type="entry name" value="PROTEIN_KINASE_DOM"/>
    <property type="match status" value="1"/>
</dbReference>
<dbReference type="GO" id="GO:0010506">
    <property type="term" value="P:regulation of autophagy"/>
    <property type="evidence" value="ECO:0007669"/>
    <property type="project" value="InterPro"/>
</dbReference>
<dbReference type="SUPFAM" id="SSF49879">
    <property type="entry name" value="SMAD/FHA domain"/>
    <property type="match status" value="1"/>
</dbReference>
<keyword evidence="5 9" id="KW-0418">Kinase</keyword>
<dbReference type="PANTHER" id="PTHR24348">
    <property type="entry name" value="SERINE/THREONINE-PROTEIN KINASE UNC-51-RELATED"/>
    <property type="match status" value="1"/>
</dbReference>
<dbReference type="CDD" id="cd00060">
    <property type="entry name" value="FHA"/>
    <property type="match status" value="1"/>
</dbReference>
<gene>
    <name evidence="9" type="primary">fhkC_2</name>
    <name evidence="9" type="ORF">A0H81_03649</name>
</gene>
<dbReference type="InterPro" id="IPR000253">
    <property type="entry name" value="FHA_dom"/>
</dbReference>
<dbReference type="InterPro" id="IPR000719">
    <property type="entry name" value="Prot_kinase_dom"/>
</dbReference>
<dbReference type="PROSITE" id="PS00108">
    <property type="entry name" value="PROTEIN_KINASE_ST"/>
    <property type="match status" value="1"/>
</dbReference>
<dbReference type="Proteomes" id="UP000092993">
    <property type="component" value="Unassembled WGS sequence"/>
</dbReference>
<dbReference type="EMBL" id="LUGG01000003">
    <property type="protein sequence ID" value="OBZ76390.1"/>
    <property type="molecule type" value="Genomic_DNA"/>
</dbReference>
<dbReference type="AlphaFoldDB" id="A0A1C7MHT1"/>
<feature type="domain" description="FHA" evidence="7">
    <location>
        <begin position="29"/>
        <end position="79"/>
    </location>
</feature>
<dbReference type="SUPFAM" id="SSF56112">
    <property type="entry name" value="Protein kinase-like (PK-like)"/>
    <property type="match status" value="1"/>
</dbReference>
<proteinExistence type="inferred from homology"/>
<dbReference type="Pfam" id="PF00498">
    <property type="entry name" value="FHA"/>
    <property type="match status" value="1"/>
</dbReference>
<evidence type="ECO:0000256" key="4">
    <source>
        <dbReference type="ARBA" id="ARBA00022741"/>
    </source>
</evidence>
<dbReference type="OMA" id="MARHITW"/>
<dbReference type="GO" id="GO:0004674">
    <property type="term" value="F:protein serine/threonine kinase activity"/>
    <property type="evidence" value="ECO:0007669"/>
    <property type="project" value="UniProtKB-KW"/>
</dbReference>